<comment type="subcellular location">
    <subcellularLocation>
        <location evidence="1 9">Cell outer membrane</location>
        <topology evidence="1 9">Multi-pass membrane protein</topology>
    </subcellularLocation>
</comment>
<evidence type="ECO:0000256" key="2">
    <source>
        <dbReference type="ARBA" id="ARBA00022448"/>
    </source>
</evidence>
<proteinExistence type="inferred from homology"/>
<dbReference type="InterPro" id="IPR039426">
    <property type="entry name" value="TonB-dep_rcpt-like"/>
</dbReference>
<evidence type="ECO:0000256" key="3">
    <source>
        <dbReference type="ARBA" id="ARBA00022452"/>
    </source>
</evidence>
<keyword evidence="2 9" id="KW-0813">Transport</keyword>
<dbReference type="Pfam" id="PF14686">
    <property type="entry name" value="fn3_3"/>
    <property type="match status" value="1"/>
</dbReference>
<evidence type="ECO:0000256" key="6">
    <source>
        <dbReference type="ARBA" id="ARBA00023077"/>
    </source>
</evidence>
<dbReference type="Gene3D" id="2.40.170.20">
    <property type="entry name" value="TonB-dependent receptor, beta-barrel domain"/>
    <property type="match status" value="1"/>
</dbReference>
<keyword evidence="17" id="KW-1185">Reference proteome</keyword>
<dbReference type="PROSITE" id="PS52016">
    <property type="entry name" value="TONB_DEPENDENT_REC_3"/>
    <property type="match status" value="1"/>
</dbReference>
<dbReference type="KEGG" id="lpy:FIV34_20115"/>
<evidence type="ECO:0000256" key="1">
    <source>
        <dbReference type="ARBA" id="ARBA00004571"/>
    </source>
</evidence>
<evidence type="ECO:0000313" key="17">
    <source>
        <dbReference type="Proteomes" id="UP000316093"/>
    </source>
</evidence>
<dbReference type="OrthoDB" id="5925371at2"/>
<protein>
    <submittedName>
        <fullName evidence="16">TonB-dependent receptor</fullName>
    </submittedName>
</protein>
<feature type="chain" id="PRO_5021395060" evidence="12">
    <location>
        <begin position="36"/>
        <end position="1010"/>
    </location>
</feature>
<keyword evidence="5 12" id="KW-0732">Signal</keyword>
<name>A0A4Y5Z8P3_9GAMM</name>
<evidence type="ECO:0000259" key="14">
    <source>
        <dbReference type="Pfam" id="PF14686"/>
    </source>
</evidence>
<dbReference type="Pfam" id="PF07715">
    <property type="entry name" value="Plug"/>
    <property type="match status" value="1"/>
</dbReference>
<dbReference type="InterPro" id="IPR010917">
    <property type="entry name" value="TonB_rcpt_CS"/>
</dbReference>
<evidence type="ECO:0000256" key="10">
    <source>
        <dbReference type="PROSITE-ProRule" id="PRU10144"/>
    </source>
</evidence>
<dbReference type="AlphaFoldDB" id="A0A4Y5Z8P3"/>
<dbReference type="Gene3D" id="2.170.130.10">
    <property type="entry name" value="TonB-dependent receptor, plug domain"/>
    <property type="match status" value="1"/>
</dbReference>
<dbReference type="SUPFAM" id="SSF49452">
    <property type="entry name" value="Starch-binding domain-like"/>
    <property type="match status" value="1"/>
</dbReference>
<dbReference type="InterPro" id="IPR057601">
    <property type="entry name" value="Oar-like_b-barrel"/>
</dbReference>
<accession>A0A4Y5Z8P3</accession>
<keyword evidence="6" id="KW-0798">TonB box</keyword>
<evidence type="ECO:0000256" key="11">
    <source>
        <dbReference type="SAM" id="MobiDB-lite"/>
    </source>
</evidence>
<feature type="short sequence motif" description="TonB C-terminal box" evidence="10">
    <location>
        <begin position="993"/>
        <end position="1010"/>
    </location>
</feature>
<dbReference type="GO" id="GO:0030246">
    <property type="term" value="F:carbohydrate binding"/>
    <property type="evidence" value="ECO:0007669"/>
    <property type="project" value="InterPro"/>
</dbReference>
<dbReference type="InterPro" id="IPR029413">
    <property type="entry name" value="RG-lyase_II"/>
</dbReference>
<organism evidence="16 17">
    <name type="scientific">Luteibacter pinisoli</name>
    <dbReference type="NCBI Taxonomy" id="2589080"/>
    <lineage>
        <taxon>Bacteria</taxon>
        <taxon>Pseudomonadati</taxon>
        <taxon>Pseudomonadota</taxon>
        <taxon>Gammaproteobacteria</taxon>
        <taxon>Lysobacterales</taxon>
        <taxon>Rhodanobacteraceae</taxon>
        <taxon>Luteibacter</taxon>
    </lineage>
</organism>
<dbReference type="PANTHER" id="PTHR30069">
    <property type="entry name" value="TONB-DEPENDENT OUTER MEMBRANE RECEPTOR"/>
    <property type="match status" value="1"/>
</dbReference>
<feature type="domain" description="TonB-dependent transporter Oar-like beta-barrel" evidence="15">
    <location>
        <begin position="338"/>
        <end position="884"/>
    </location>
</feature>
<dbReference type="EMBL" id="CP041046">
    <property type="protein sequence ID" value="QDE41336.1"/>
    <property type="molecule type" value="Genomic_DNA"/>
</dbReference>
<dbReference type="GO" id="GO:0009279">
    <property type="term" value="C:cell outer membrane"/>
    <property type="evidence" value="ECO:0007669"/>
    <property type="project" value="UniProtKB-SubCell"/>
</dbReference>
<keyword evidence="8 9" id="KW-0998">Cell outer membrane</keyword>
<dbReference type="GO" id="GO:0044718">
    <property type="term" value="P:siderophore transmembrane transport"/>
    <property type="evidence" value="ECO:0007669"/>
    <property type="project" value="TreeGrafter"/>
</dbReference>
<feature type="signal peptide" evidence="12">
    <location>
        <begin position="1"/>
        <end position="35"/>
    </location>
</feature>
<evidence type="ECO:0000256" key="5">
    <source>
        <dbReference type="ARBA" id="ARBA00022729"/>
    </source>
</evidence>
<feature type="domain" description="TonB-dependent receptor plug" evidence="13">
    <location>
        <begin position="144"/>
        <end position="245"/>
    </location>
</feature>
<dbReference type="InterPro" id="IPR012910">
    <property type="entry name" value="Plug_dom"/>
</dbReference>
<keyword evidence="16" id="KW-0675">Receptor</keyword>
<gene>
    <name evidence="16" type="ORF">FIV34_20115</name>
</gene>
<sequence>MFSSLRSRNASVISRSLLHVAVATALALPSAAVFAQATSGTIFGSAPAAAGESIRIESASGQTRTVDVDASGRYTIPQVQNGTYKVSLLKDGAVIDSRDNISVVVGRGSEVSFAGAAGAAQAQDLQSVTVSANTLPAIDVSSVDARTVVTSQELAKYPLGRTAEAIALLAPGVVPGSSYFQGPTRNALASFSGSSVTENAYYINGFNTTDPVSGFGGITLPYNVIDQQEVLTGGYSAAYGRSDGGVISQIGKRGSNEWHFGAQVLWTPRSLKGDQKNTDYTQGPNAGKIYRQYDDNKSWVATTSAYVSGPLIKDKLFFFLAGEYEKTEGNSVGAVTLPYNTRYSYRDPRYYGKLDWNITDNHHLEATFASSKDQYAGNLYDFDYSTRQTGAYNSGDTSLKNSGDLGVLKYTGYITDDLTISAMWGKLRSTYFSQIPGYDPTLPYISGRDQQNPAIGTNLGNTQTVATFTDPRHTSRNTNLRFDVSYHIGDHLITAGIDNQTVRDLNDGDTTSGPGYEWIYQHLDPATPILDNGTAFVDAPGNYANGGQGYIVGKQIYQTAASVKVTQRAQYIEDAWQVDDRWLVKIGLRNDQFTNYNPDGIAYLKLTSPQWAPRLGVSWDVNGDSSMKVFANLGRYYLALPASVALRSAGSSLYTTDYFTYSGIDSQGVPQGLTHIDSSTGGPVSGNAEYGQPRDPKTAASSNLKSEFQDEAILGFQTELTPEWNAGAKLTWRKLRNAIDDVADAGTILAKAESLGYDVDPANVQGGYLFNPGRSNTFKISDGNGGYYDVPVSNADFGFQKLKRKYYGIDLTLEHPFDGKWQAKAIYTFSRSYGNSEGQVKSDIGQEDISATQDWDFASLMSYANGAQSNDQKHVLKLYGSYQFNPEWMVGAVISLASGKPRTCLGYYGEGETAPAYPGPYYHWCGGQPSPPGTYRYPWQKNVSLNAEYRPSFADHKLAFNVMVYNVFNQRAVTTAYPYYGSSAAPLSRYDSATYRTTPRYVRFGMTYDF</sequence>
<keyword evidence="4 9" id="KW-0812">Transmembrane</keyword>
<dbReference type="RefSeq" id="WP_139985258.1">
    <property type="nucleotide sequence ID" value="NZ_CP041046.1"/>
</dbReference>
<dbReference type="InterPro" id="IPR036942">
    <property type="entry name" value="Beta-barrel_TonB_sf"/>
</dbReference>
<feature type="region of interest" description="Disordered" evidence="11">
    <location>
        <begin position="672"/>
        <end position="702"/>
    </location>
</feature>
<dbReference type="Proteomes" id="UP000316093">
    <property type="component" value="Chromosome"/>
</dbReference>
<keyword evidence="7 9" id="KW-0472">Membrane</keyword>
<evidence type="ECO:0000256" key="4">
    <source>
        <dbReference type="ARBA" id="ARBA00022692"/>
    </source>
</evidence>
<dbReference type="Gene3D" id="2.60.40.1120">
    <property type="entry name" value="Carboxypeptidase-like, regulatory domain"/>
    <property type="match status" value="1"/>
</dbReference>
<reference evidence="16 17" key="1">
    <citation type="submission" date="2019-06" db="EMBL/GenBank/DDBJ databases">
        <title>A complete genome sequence for Luteibacter pinisoli MAH-14.</title>
        <authorList>
            <person name="Baltrus D.A."/>
        </authorList>
    </citation>
    <scope>NUCLEOTIDE SEQUENCE [LARGE SCALE GENOMIC DNA]</scope>
    <source>
        <strain evidence="16 17">MAH-14</strain>
    </source>
</reference>
<evidence type="ECO:0000259" key="15">
    <source>
        <dbReference type="Pfam" id="PF25183"/>
    </source>
</evidence>
<dbReference type="Pfam" id="PF25183">
    <property type="entry name" value="OMP_b-brl_4"/>
    <property type="match status" value="1"/>
</dbReference>
<feature type="domain" description="Rhamnogalacturonan lyase" evidence="14">
    <location>
        <begin position="66"/>
        <end position="110"/>
    </location>
</feature>
<evidence type="ECO:0000313" key="16">
    <source>
        <dbReference type="EMBL" id="QDE41336.1"/>
    </source>
</evidence>
<keyword evidence="3 9" id="KW-1134">Transmembrane beta strand</keyword>
<dbReference type="InterPro" id="IPR037066">
    <property type="entry name" value="Plug_dom_sf"/>
</dbReference>
<dbReference type="PROSITE" id="PS01156">
    <property type="entry name" value="TONB_DEPENDENT_REC_2"/>
    <property type="match status" value="1"/>
</dbReference>
<evidence type="ECO:0000256" key="8">
    <source>
        <dbReference type="ARBA" id="ARBA00023237"/>
    </source>
</evidence>
<dbReference type="SUPFAM" id="SSF56935">
    <property type="entry name" value="Porins"/>
    <property type="match status" value="1"/>
</dbReference>
<comment type="similarity">
    <text evidence="9">Belongs to the TonB-dependent receptor family.</text>
</comment>
<evidence type="ECO:0000256" key="7">
    <source>
        <dbReference type="ARBA" id="ARBA00023136"/>
    </source>
</evidence>
<evidence type="ECO:0000256" key="9">
    <source>
        <dbReference type="PROSITE-ProRule" id="PRU01360"/>
    </source>
</evidence>
<evidence type="ECO:0000256" key="12">
    <source>
        <dbReference type="SAM" id="SignalP"/>
    </source>
</evidence>
<evidence type="ECO:0000259" key="13">
    <source>
        <dbReference type="Pfam" id="PF07715"/>
    </source>
</evidence>
<dbReference type="GO" id="GO:0015344">
    <property type="term" value="F:siderophore uptake transmembrane transporter activity"/>
    <property type="evidence" value="ECO:0007669"/>
    <property type="project" value="TreeGrafter"/>
</dbReference>
<dbReference type="InterPro" id="IPR013784">
    <property type="entry name" value="Carb-bd-like_fold"/>
</dbReference>
<dbReference type="PANTHER" id="PTHR30069:SF46">
    <property type="entry name" value="OAR PROTEIN"/>
    <property type="match status" value="1"/>
</dbReference>